<proteinExistence type="predicted"/>
<sequence>MPASQPPAHERPTGVDAVYLPGALVDRPTKRALNKWQQGDLIREVGLFWAGTEDVDQLTGLAAQPTAGHRWPVVPWDGAPADPLDVSDSADADADAGQPPTSWAIITSQTCDVVAGGPGQRHPTVQVSPLQDITHLAKSKILEIQRGEKVDLVYVPDVPAPGTWAADLRISLPVSKAILLRQERVPGFADPAEAIQFAERVAAKFRRPALHDEITGGLVPGLRALVDQARTAGELWPDLIEQFRLQITDGDRLKPRNVRILAVTLDDLTAQDRQPLREWRTQERKRLLRASNGIVLAPIWFGDLEKVGVGRYRDSDYLRIPELGQPVFW</sequence>
<reference evidence="3" key="1">
    <citation type="submission" date="2023-05" db="EMBL/GenBank/DDBJ databases">
        <title>Draft genome of Pseudofrankia sp. BMG5.37.</title>
        <authorList>
            <person name="Gtari M."/>
            <person name="Ghodhbane F."/>
            <person name="Sbissi I."/>
        </authorList>
    </citation>
    <scope>NUCLEOTIDE SEQUENCE [LARGE SCALE GENOMIC DNA]</scope>
    <source>
        <strain evidence="3">BMG 814</strain>
    </source>
</reference>
<name>A0ABT9IGZ8_9ACTN</name>
<dbReference type="EMBL" id="JASNFN010000031">
    <property type="protein sequence ID" value="MDP5184826.1"/>
    <property type="molecule type" value="Genomic_DNA"/>
</dbReference>
<feature type="region of interest" description="Disordered" evidence="1">
    <location>
        <begin position="77"/>
        <end position="99"/>
    </location>
</feature>
<accession>A0ABT9IGZ8</accession>
<evidence type="ECO:0000313" key="2">
    <source>
        <dbReference type="EMBL" id="MDP5184826.1"/>
    </source>
</evidence>
<dbReference type="RefSeq" id="WP_306001369.1">
    <property type="nucleotide sequence ID" value="NZ_JASNFN010000031.1"/>
</dbReference>
<dbReference type="Proteomes" id="UP001233673">
    <property type="component" value="Unassembled WGS sequence"/>
</dbReference>
<comment type="caution">
    <text evidence="2">The sequence shown here is derived from an EMBL/GenBank/DDBJ whole genome shotgun (WGS) entry which is preliminary data.</text>
</comment>
<evidence type="ECO:0000313" key="3">
    <source>
        <dbReference type="Proteomes" id="UP001233673"/>
    </source>
</evidence>
<protein>
    <submittedName>
        <fullName evidence="2">Uncharacterized protein</fullName>
    </submittedName>
</protein>
<organism evidence="2 3">
    <name type="scientific">Blastococcus carthaginiensis</name>
    <dbReference type="NCBI Taxonomy" id="3050034"/>
    <lineage>
        <taxon>Bacteria</taxon>
        <taxon>Bacillati</taxon>
        <taxon>Actinomycetota</taxon>
        <taxon>Actinomycetes</taxon>
        <taxon>Geodermatophilales</taxon>
        <taxon>Geodermatophilaceae</taxon>
        <taxon>Blastococcus</taxon>
    </lineage>
</organism>
<evidence type="ECO:0000256" key="1">
    <source>
        <dbReference type="SAM" id="MobiDB-lite"/>
    </source>
</evidence>
<gene>
    <name evidence="2" type="ORF">QOZ88_19510</name>
</gene>
<keyword evidence="3" id="KW-1185">Reference proteome</keyword>